<dbReference type="InterPro" id="IPR036188">
    <property type="entry name" value="FAD/NAD-bd_sf"/>
</dbReference>
<dbReference type="PIRSF" id="PIRSF000137">
    <property type="entry name" value="Alcohol_oxidase"/>
    <property type="match status" value="1"/>
</dbReference>
<dbReference type="InterPro" id="IPR012132">
    <property type="entry name" value="GMC_OxRdtase"/>
</dbReference>
<keyword evidence="4 5" id="KW-0274">FAD</keyword>
<gene>
    <name evidence="8" type="primary">alkJ</name>
    <name evidence="8" type="ORF">GCM10010082_14200</name>
</gene>
<dbReference type="Pfam" id="PF05199">
    <property type="entry name" value="GMC_oxred_C"/>
    <property type="match status" value="1"/>
</dbReference>
<proteinExistence type="inferred from homology"/>
<evidence type="ECO:0000259" key="6">
    <source>
        <dbReference type="PROSITE" id="PS00623"/>
    </source>
</evidence>
<sequence>MQNPYDYIIVGAGSAGCVIAHRLIQATRATVLLIEAGGPDAGLLIRMPGALGRVIPTRTWPYMTTPHEATNHRAMTIAQGRLIGGSSSVNGMIYIRGHRSDYDAWASDYGCTGWDYKGLLPYFIKSEGNESLAGPLHGNDGPLRVSENRYRHPLTQTFVRAGQEIGLPYVNDFNDNAPEGVGYYQTTTFNGERYSTSKAYLSDVRDDPRLTILSDTEVERVIIESGRAVGIRARHAKKGEMTLHARREVILSAGAIGTPRILMSSGIGHRHHLSEQGIECLKDLPVGDNLQDHLHMSINATLKEETSLYGEDAGLRALRHGAEWLLHRRGLLTSNVLEGGAFLDTADEGRADTQVHFMPVLDTWDDPNGIGLGRTHGITLKVGHLRPASRGTVRLTGPRGAKTAAIDARFLEAPEDLEHQMRSLRAGLALLDTPALAGVIDDIFSPPEARYLMAQNANDNRRALEAFIRQYCKTTYHPVGTCRMGQDARHSVVDLELKVHGVDGLRVIDCSIFPTLPGGNTNAPTIAVAEKGADILINAA</sequence>
<dbReference type="Gene3D" id="3.50.50.60">
    <property type="entry name" value="FAD/NAD(P)-binding domain"/>
    <property type="match status" value="1"/>
</dbReference>
<feature type="domain" description="Glucose-methanol-choline oxidoreductase N-terminal" evidence="7">
    <location>
        <begin position="254"/>
        <end position="268"/>
    </location>
</feature>
<organism evidence="8 9">
    <name type="scientific">Kushneria pakistanensis</name>
    <dbReference type="NCBI Taxonomy" id="1508770"/>
    <lineage>
        <taxon>Bacteria</taxon>
        <taxon>Pseudomonadati</taxon>
        <taxon>Pseudomonadota</taxon>
        <taxon>Gammaproteobacteria</taxon>
        <taxon>Oceanospirillales</taxon>
        <taxon>Halomonadaceae</taxon>
        <taxon>Kushneria</taxon>
    </lineage>
</organism>
<name>A0ABQ3FH83_9GAMM</name>
<dbReference type="SUPFAM" id="SSF54373">
    <property type="entry name" value="FAD-linked reductases, C-terminal domain"/>
    <property type="match status" value="1"/>
</dbReference>
<dbReference type="InterPro" id="IPR000172">
    <property type="entry name" value="GMC_OxRdtase_N"/>
</dbReference>
<dbReference type="InterPro" id="IPR007867">
    <property type="entry name" value="GMC_OxRtase_C"/>
</dbReference>
<evidence type="ECO:0000313" key="8">
    <source>
        <dbReference type="EMBL" id="GHC23169.1"/>
    </source>
</evidence>
<dbReference type="PROSITE" id="PS00624">
    <property type="entry name" value="GMC_OXRED_2"/>
    <property type="match status" value="1"/>
</dbReference>
<evidence type="ECO:0000313" key="9">
    <source>
        <dbReference type="Proteomes" id="UP000604243"/>
    </source>
</evidence>
<dbReference type="EMBL" id="BMZM01000002">
    <property type="protein sequence ID" value="GHC23169.1"/>
    <property type="molecule type" value="Genomic_DNA"/>
</dbReference>
<dbReference type="Pfam" id="PF00732">
    <property type="entry name" value="GMC_oxred_N"/>
    <property type="match status" value="1"/>
</dbReference>
<dbReference type="PANTHER" id="PTHR11552:SF147">
    <property type="entry name" value="CHOLINE DEHYDROGENASE, MITOCHONDRIAL"/>
    <property type="match status" value="1"/>
</dbReference>
<reference evidence="9" key="1">
    <citation type="journal article" date="2019" name="Int. J. Syst. Evol. Microbiol.">
        <title>The Global Catalogue of Microorganisms (GCM) 10K type strain sequencing project: providing services to taxonomists for standard genome sequencing and annotation.</title>
        <authorList>
            <consortium name="The Broad Institute Genomics Platform"/>
            <consortium name="The Broad Institute Genome Sequencing Center for Infectious Disease"/>
            <person name="Wu L."/>
            <person name="Ma J."/>
        </authorList>
    </citation>
    <scope>NUCLEOTIDE SEQUENCE [LARGE SCALE GENOMIC DNA]</scope>
    <source>
        <strain evidence="9">KCTC 42082</strain>
    </source>
</reference>
<dbReference type="PROSITE" id="PS00623">
    <property type="entry name" value="GMC_OXRED_1"/>
    <property type="match status" value="1"/>
</dbReference>
<comment type="caution">
    <text evidence="8">The sequence shown here is derived from an EMBL/GenBank/DDBJ whole genome shotgun (WGS) entry which is preliminary data.</text>
</comment>
<evidence type="ECO:0000256" key="5">
    <source>
        <dbReference type="RuleBase" id="RU003968"/>
    </source>
</evidence>
<dbReference type="SUPFAM" id="SSF51905">
    <property type="entry name" value="FAD/NAD(P)-binding domain"/>
    <property type="match status" value="1"/>
</dbReference>
<evidence type="ECO:0000256" key="4">
    <source>
        <dbReference type="ARBA" id="ARBA00022827"/>
    </source>
</evidence>
<evidence type="ECO:0000256" key="1">
    <source>
        <dbReference type="ARBA" id="ARBA00001974"/>
    </source>
</evidence>
<comment type="cofactor">
    <cofactor evidence="1">
        <name>FAD</name>
        <dbReference type="ChEBI" id="CHEBI:57692"/>
    </cofactor>
</comment>
<dbReference type="RefSeq" id="WP_189516550.1">
    <property type="nucleotide sequence ID" value="NZ_BMZM01000002.1"/>
</dbReference>
<keyword evidence="9" id="KW-1185">Reference proteome</keyword>
<dbReference type="PANTHER" id="PTHR11552">
    <property type="entry name" value="GLUCOSE-METHANOL-CHOLINE GMC OXIDOREDUCTASE"/>
    <property type="match status" value="1"/>
</dbReference>
<evidence type="ECO:0000256" key="2">
    <source>
        <dbReference type="ARBA" id="ARBA00010790"/>
    </source>
</evidence>
<feature type="domain" description="Glucose-methanol-choline oxidoreductase N-terminal" evidence="6">
    <location>
        <begin position="80"/>
        <end position="103"/>
    </location>
</feature>
<evidence type="ECO:0000259" key="7">
    <source>
        <dbReference type="PROSITE" id="PS00624"/>
    </source>
</evidence>
<protein>
    <submittedName>
        <fullName evidence="8">Glucose-methanol-choline oxidoreductase</fullName>
    </submittedName>
</protein>
<dbReference type="Gene3D" id="3.30.560.10">
    <property type="entry name" value="Glucose Oxidase, domain 3"/>
    <property type="match status" value="1"/>
</dbReference>
<accession>A0ABQ3FH83</accession>
<dbReference type="Proteomes" id="UP000604243">
    <property type="component" value="Unassembled WGS sequence"/>
</dbReference>
<keyword evidence="3 5" id="KW-0285">Flavoprotein</keyword>
<evidence type="ECO:0000256" key="3">
    <source>
        <dbReference type="ARBA" id="ARBA00022630"/>
    </source>
</evidence>
<comment type="similarity">
    <text evidence="2 5">Belongs to the GMC oxidoreductase family.</text>
</comment>